<comment type="caution">
    <text evidence="1">The sequence shown here is derived from an EMBL/GenBank/DDBJ whole genome shotgun (WGS) entry which is preliminary data.</text>
</comment>
<sequence>MEYTFDILGVSPILYFFNQQQEKVITDSGVGVEYLGTPKCTLDAFIDSVQTVSPTKEWDLDGVVQTVINFWMHNPDKIGYWKGRLEDAGDHNLLVARVADLGSLRATFESILND</sequence>
<dbReference type="RefSeq" id="WP_368007347.1">
    <property type="nucleotide sequence ID" value="NZ_JAMXFF010000023.1"/>
</dbReference>
<evidence type="ECO:0000313" key="1">
    <source>
        <dbReference type="EMBL" id="MCT7967786.1"/>
    </source>
</evidence>
<dbReference type="EMBL" id="JAMXFF010000023">
    <property type="protein sequence ID" value="MCT7967786.1"/>
    <property type="molecule type" value="Genomic_DNA"/>
</dbReference>
<dbReference type="Proteomes" id="UP001525890">
    <property type="component" value="Unassembled WGS sequence"/>
</dbReference>
<keyword evidence="2" id="KW-1185">Reference proteome</keyword>
<organism evidence="1 2">
    <name type="scientific">Laspinema palackyanum D2a</name>
    <dbReference type="NCBI Taxonomy" id="2953684"/>
    <lineage>
        <taxon>Bacteria</taxon>
        <taxon>Bacillati</taxon>
        <taxon>Cyanobacteriota</taxon>
        <taxon>Cyanophyceae</taxon>
        <taxon>Oscillatoriophycideae</taxon>
        <taxon>Oscillatoriales</taxon>
        <taxon>Laspinemataceae</taxon>
        <taxon>Laspinema</taxon>
        <taxon>Laspinema palackyanum</taxon>
    </lineage>
</organism>
<reference evidence="1 2" key="1">
    <citation type="journal article" date="2022" name="Front. Microbiol.">
        <title>High genomic differentiation and limited gene flow indicate recent cryptic speciation within the genus Laspinema (cyanobacteria).</title>
        <authorList>
            <person name="Stanojkovic A."/>
            <person name="Skoupy S."/>
            <person name="Skaloud P."/>
            <person name="Dvorak P."/>
        </authorList>
    </citation>
    <scope>NUCLEOTIDE SEQUENCE [LARGE SCALE GENOMIC DNA]</scope>
    <source>
        <strain evidence="1 2">D2a</strain>
    </source>
</reference>
<gene>
    <name evidence="1" type="ORF">NG799_15700</name>
</gene>
<accession>A0ABT2MV66</accession>
<evidence type="ECO:0000313" key="2">
    <source>
        <dbReference type="Proteomes" id="UP001525890"/>
    </source>
</evidence>
<proteinExistence type="predicted"/>
<protein>
    <submittedName>
        <fullName evidence="1">Uncharacterized protein</fullName>
    </submittedName>
</protein>
<name>A0ABT2MV66_9CYAN</name>